<dbReference type="InterPro" id="IPR025705">
    <property type="entry name" value="Beta_hexosaminidase_sua/sub"/>
</dbReference>
<comment type="catalytic activity">
    <reaction evidence="1">
        <text>Hydrolysis of terminal non-reducing N-acetyl-D-hexosamine residues in N-acetyl-beta-D-hexosaminides.</text>
        <dbReference type="EC" id="3.2.1.52"/>
    </reaction>
</comment>
<evidence type="ECO:0000313" key="6">
    <source>
        <dbReference type="EMBL" id="SPZ92772.1"/>
    </source>
</evidence>
<dbReference type="GO" id="GO:0005975">
    <property type="term" value="P:carbohydrate metabolic process"/>
    <property type="evidence" value="ECO:0007669"/>
    <property type="project" value="InterPro"/>
</dbReference>
<dbReference type="EC" id="3.2.1.52" evidence="2"/>
<dbReference type="AlphaFoldDB" id="A0A2X2JEQ3"/>
<dbReference type="Gene3D" id="3.30.379.10">
    <property type="entry name" value="Chitobiase/beta-hexosaminidase domain 2-like"/>
    <property type="match status" value="1"/>
</dbReference>
<dbReference type="InterPro" id="IPR029018">
    <property type="entry name" value="Hex-like_dom2"/>
</dbReference>
<evidence type="ECO:0000259" key="5">
    <source>
        <dbReference type="Pfam" id="PF02838"/>
    </source>
</evidence>
<dbReference type="PANTHER" id="PTHR22600:SF57">
    <property type="entry name" value="BETA-N-ACETYLHEXOSAMINIDASE"/>
    <property type="match status" value="1"/>
</dbReference>
<protein>
    <recommendedName>
        <fullName evidence="2">beta-N-acetylhexosaminidase</fullName>
        <ecNumber evidence="2">3.2.1.52</ecNumber>
    </recommendedName>
</protein>
<dbReference type="GO" id="GO:0016020">
    <property type="term" value="C:membrane"/>
    <property type="evidence" value="ECO:0007669"/>
    <property type="project" value="TreeGrafter"/>
</dbReference>
<dbReference type="PANTHER" id="PTHR22600">
    <property type="entry name" value="BETA-HEXOSAMINIDASE"/>
    <property type="match status" value="1"/>
</dbReference>
<evidence type="ECO:0000256" key="4">
    <source>
        <dbReference type="ARBA" id="ARBA00023295"/>
    </source>
</evidence>
<keyword evidence="3" id="KW-0378">Hydrolase</keyword>
<accession>A0A2X2JEQ3</accession>
<keyword evidence="4" id="KW-0326">Glycosidase</keyword>
<sequence length="92" mass="10148">MDQPIAIRSTEQKSVKKTNATLQLIKVQGLSNEAYELKIDQKGIQIIASSEKGAFYGLQTVQQLYLLSGTTGKLALPYVTVKDQPAFQMARC</sequence>
<evidence type="ECO:0000256" key="1">
    <source>
        <dbReference type="ARBA" id="ARBA00001231"/>
    </source>
</evidence>
<name>A0A2X2JEQ3_SPHMU</name>
<dbReference type="SUPFAM" id="SSF55545">
    <property type="entry name" value="beta-N-acetylhexosaminidase-like domain"/>
    <property type="match status" value="1"/>
</dbReference>
<dbReference type="GO" id="GO:0004563">
    <property type="term" value="F:beta-N-acetylhexosaminidase activity"/>
    <property type="evidence" value="ECO:0007669"/>
    <property type="project" value="UniProtKB-EC"/>
</dbReference>
<dbReference type="Pfam" id="PF02838">
    <property type="entry name" value="Glyco_hydro_20b"/>
    <property type="match status" value="1"/>
</dbReference>
<dbReference type="InterPro" id="IPR015882">
    <property type="entry name" value="HEX_bac_N"/>
</dbReference>
<evidence type="ECO:0000313" key="7">
    <source>
        <dbReference type="Proteomes" id="UP000251241"/>
    </source>
</evidence>
<proteinExistence type="predicted"/>
<reference evidence="6 7" key="1">
    <citation type="submission" date="2018-06" db="EMBL/GenBank/DDBJ databases">
        <authorList>
            <consortium name="Pathogen Informatics"/>
            <person name="Doyle S."/>
        </authorList>
    </citation>
    <scope>NUCLEOTIDE SEQUENCE [LARGE SCALE GENOMIC DNA]</scope>
    <source>
        <strain evidence="6 7">NCTC11343</strain>
    </source>
</reference>
<feature type="domain" description="Beta-hexosaminidase bacterial type N-terminal" evidence="5">
    <location>
        <begin position="9"/>
        <end position="84"/>
    </location>
</feature>
<dbReference type="EMBL" id="UAUU01000011">
    <property type="protein sequence ID" value="SPZ92772.1"/>
    <property type="molecule type" value="Genomic_DNA"/>
</dbReference>
<evidence type="ECO:0000256" key="2">
    <source>
        <dbReference type="ARBA" id="ARBA00012663"/>
    </source>
</evidence>
<dbReference type="GO" id="GO:0030203">
    <property type="term" value="P:glycosaminoglycan metabolic process"/>
    <property type="evidence" value="ECO:0007669"/>
    <property type="project" value="TreeGrafter"/>
</dbReference>
<gene>
    <name evidence="6" type="ORF">NCTC11343_04752</name>
</gene>
<evidence type="ECO:0000256" key="3">
    <source>
        <dbReference type="ARBA" id="ARBA00022801"/>
    </source>
</evidence>
<organism evidence="6 7">
    <name type="scientific">Sphingobacterium multivorum</name>
    <dbReference type="NCBI Taxonomy" id="28454"/>
    <lineage>
        <taxon>Bacteria</taxon>
        <taxon>Pseudomonadati</taxon>
        <taxon>Bacteroidota</taxon>
        <taxon>Sphingobacteriia</taxon>
        <taxon>Sphingobacteriales</taxon>
        <taxon>Sphingobacteriaceae</taxon>
        <taxon>Sphingobacterium</taxon>
    </lineage>
</organism>
<dbReference type="Proteomes" id="UP000251241">
    <property type="component" value="Unassembled WGS sequence"/>
</dbReference>